<gene>
    <name evidence="2" type="ORF">IIU_07035</name>
</gene>
<proteinExistence type="predicted"/>
<name>A0A9W5PJ44_BACCE</name>
<dbReference type="RefSeq" id="WP_016110711.1">
    <property type="nucleotide sequence ID" value="NZ_KB976181.1"/>
</dbReference>
<feature type="region of interest" description="Disordered" evidence="1">
    <location>
        <begin position="124"/>
        <end position="145"/>
    </location>
</feature>
<accession>A0A9W5PJ44</accession>
<reference evidence="2 3" key="1">
    <citation type="submission" date="2012-12" db="EMBL/GenBank/DDBJ databases">
        <title>The Genome Sequence of Bacillus cereus VD133.</title>
        <authorList>
            <consortium name="The Broad Institute Genome Sequencing Platform"/>
            <consortium name="The Broad Institute Genome Sequencing Center for Infectious Disease"/>
            <person name="Feldgarden M."/>
            <person name="Van der Auwera G.A."/>
            <person name="Mahillon J."/>
            <person name="Duprez V."/>
            <person name="Timmery S."/>
            <person name="Mattelet C."/>
            <person name="Dierick K."/>
            <person name="Sun M."/>
            <person name="Yu Z."/>
            <person name="Zhu L."/>
            <person name="Hu X."/>
            <person name="Shank E.B."/>
            <person name="Swiecicka I."/>
            <person name="Hansen B.M."/>
            <person name="Andrup L."/>
            <person name="Walker B."/>
            <person name="Young S.K."/>
            <person name="Zeng Q."/>
            <person name="Gargeya S."/>
            <person name="Fitzgerald M."/>
            <person name="Haas B."/>
            <person name="Abouelleil A."/>
            <person name="Alvarado L."/>
            <person name="Arachchi H.M."/>
            <person name="Berlin A.M."/>
            <person name="Chapman S.B."/>
            <person name="Dewar J."/>
            <person name="Goldberg J."/>
            <person name="Griggs A."/>
            <person name="Gujja S."/>
            <person name="Hansen M."/>
            <person name="Howarth C."/>
            <person name="Imamovic A."/>
            <person name="Larimer J."/>
            <person name="McCowan C."/>
            <person name="Murphy C."/>
            <person name="Neiman D."/>
            <person name="Pearson M."/>
            <person name="Priest M."/>
            <person name="Roberts A."/>
            <person name="Saif S."/>
            <person name="Shea T."/>
            <person name="Sisk P."/>
            <person name="Sykes S."/>
            <person name="Wortman J."/>
            <person name="Nusbaum C."/>
            <person name="Birren B."/>
        </authorList>
    </citation>
    <scope>NUCLEOTIDE SEQUENCE [LARGE SCALE GENOMIC DNA]</scope>
    <source>
        <strain evidence="2 3">VD133</strain>
    </source>
</reference>
<evidence type="ECO:0000313" key="2">
    <source>
        <dbReference type="EMBL" id="EOO23474.1"/>
    </source>
</evidence>
<organism evidence="2 3">
    <name type="scientific">Bacillus cereus VD133</name>
    <dbReference type="NCBI Taxonomy" id="1053233"/>
    <lineage>
        <taxon>Bacteria</taxon>
        <taxon>Bacillati</taxon>
        <taxon>Bacillota</taxon>
        <taxon>Bacilli</taxon>
        <taxon>Bacillales</taxon>
        <taxon>Bacillaceae</taxon>
        <taxon>Bacillus</taxon>
        <taxon>Bacillus cereus group</taxon>
    </lineage>
</organism>
<sequence>MTKIQLNVLFKKMQKDDKKEVLMFHVLSDELPHADDLLKMPGTIVHLTVEKSDVEAIGAEFVSIQRDSKKTVLKFNVKGDTKDKINKLYPFAGENVSIILEPSQMSIDEFYEEPHEGVDYKVNPDGTTEVAPGQLKLVDDESIAE</sequence>
<protein>
    <submittedName>
        <fullName evidence="2">Uncharacterized protein</fullName>
    </submittedName>
</protein>
<comment type="caution">
    <text evidence="2">The sequence shown here is derived from an EMBL/GenBank/DDBJ whole genome shotgun (WGS) entry which is preliminary data.</text>
</comment>
<evidence type="ECO:0000256" key="1">
    <source>
        <dbReference type="SAM" id="MobiDB-lite"/>
    </source>
</evidence>
<dbReference type="Proteomes" id="UP000014018">
    <property type="component" value="Unassembled WGS sequence"/>
</dbReference>
<dbReference type="AlphaFoldDB" id="A0A9W5PJ44"/>
<evidence type="ECO:0000313" key="3">
    <source>
        <dbReference type="Proteomes" id="UP000014018"/>
    </source>
</evidence>
<dbReference type="EMBL" id="AHFB01000194">
    <property type="protein sequence ID" value="EOO23474.1"/>
    <property type="molecule type" value="Genomic_DNA"/>
</dbReference>